<evidence type="ECO:0000313" key="2">
    <source>
        <dbReference type="EMBL" id="MFF3573921.1"/>
    </source>
</evidence>
<sequence>MSYEGEYAVVSPAGRFGGSAITRAQGVPTLSGKRIGFVWNHLFRGDLMMEQILAAVRQEWDEVVFVDHPAFGNFHGPEEPKVMDQLPARLKEAEVDAVVIGVGACGSCTPAVMRACAVAEREGIPAVGLIAEGFVRQAEAIGRALGLADKVIARYPGVVMTDGLDTFHRKVGESMVPEAMDGLLRRAEATDDSSSESADPYRPEQVVFTGTLEAVQRYFEDRLWSDGLPILPPTLDAIANMLAHTTRDPHEVLGVALPANQEATVWNVAVNAVMSGCDPRHLPMLLAAVESILDPRFGIEHGGCTPGWEPFALISGPDLGELGFNSSTASLRLGTRANSTFGRFLRMFFHNVAGLVGPPGATDKATFGAPTHVALAENEEVTRELGWPTLREEQGFAPEDTTVAVQSVVGFSLPIYTEGETVDEHLRVLAEHIAGASGHWSHTGLTFKEWQPLLVMSPGIATVFARNGYSKDDIRRELGERARVPWSQWIGCTTAVGLQVSDLEERLVDGTARDAYRESDDPDRLVPVIPFPERLAIVVNGDSARNQSKYYVNNHVHGPRIPTRVRW</sequence>
<gene>
    <name evidence="2" type="ORF">ACFYXQ_39845</name>
</gene>
<evidence type="ECO:0000259" key="1">
    <source>
        <dbReference type="Pfam" id="PF24696"/>
    </source>
</evidence>
<name>A0ABW6SFI9_9NOCA</name>
<feature type="domain" description="UGSC-like" evidence="1">
    <location>
        <begin position="9"/>
        <end position="181"/>
    </location>
</feature>
<dbReference type="EMBL" id="JBIAQY010000022">
    <property type="protein sequence ID" value="MFF3573921.1"/>
    <property type="molecule type" value="Genomic_DNA"/>
</dbReference>
<organism evidence="2 3">
    <name type="scientific">Nocardia jiangxiensis</name>
    <dbReference type="NCBI Taxonomy" id="282685"/>
    <lineage>
        <taxon>Bacteria</taxon>
        <taxon>Bacillati</taxon>
        <taxon>Actinomycetota</taxon>
        <taxon>Actinomycetes</taxon>
        <taxon>Mycobacteriales</taxon>
        <taxon>Nocardiaceae</taxon>
        <taxon>Nocardia</taxon>
    </lineage>
</organism>
<dbReference type="RefSeq" id="WP_387406641.1">
    <property type="nucleotide sequence ID" value="NZ_JBIAQY010000022.1"/>
</dbReference>
<reference evidence="2 3" key="1">
    <citation type="submission" date="2024-10" db="EMBL/GenBank/DDBJ databases">
        <title>The Natural Products Discovery Center: Release of the First 8490 Sequenced Strains for Exploring Actinobacteria Biosynthetic Diversity.</title>
        <authorList>
            <person name="Kalkreuter E."/>
            <person name="Kautsar S.A."/>
            <person name="Yang D."/>
            <person name="Bader C.D."/>
            <person name="Teijaro C.N."/>
            <person name="Fluegel L."/>
            <person name="Davis C.M."/>
            <person name="Simpson J.R."/>
            <person name="Lauterbach L."/>
            <person name="Steele A.D."/>
            <person name="Gui C."/>
            <person name="Meng S."/>
            <person name="Li G."/>
            <person name="Viehrig K."/>
            <person name="Ye F."/>
            <person name="Su P."/>
            <person name="Kiefer A.F."/>
            <person name="Nichols A."/>
            <person name="Cepeda A.J."/>
            <person name="Yan W."/>
            <person name="Fan B."/>
            <person name="Jiang Y."/>
            <person name="Adhikari A."/>
            <person name="Zheng C.-J."/>
            <person name="Schuster L."/>
            <person name="Cowan T.M."/>
            <person name="Smanski M.J."/>
            <person name="Chevrette M.G."/>
            <person name="De Carvalho L.P.S."/>
            <person name="Shen B."/>
        </authorList>
    </citation>
    <scope>NUCLEOTIDE SEQUENCE [LARGE SCALE GENOMIC DNA]</scope>
    <source>
        <strain evidence="2 3">NPDC002593</strain>
    </source>
</reference>
<comment type="caution">
    <text evidence="2">The sequence shown here is derived from an EMBL/GenBank/DDBJ whole genome shotgun (WGS) entry which is preliminary data.</text>
</comment>
<protein>
    <recommendedName>
        <fullName evidence="1">UGSC-like domain-containing protein</fullName>
    </recommendedName>
</protein>
<dbReference type="InterPro" id="IPR057767">
    <property type="entry name" value="UGSC-like_dom"/>
</dbReference>
<keyword evidence="3" id="KW-1185">Reference proteome</keyword>
<evidence type="ECO:0000313" key="3">
    <source>
        <dbReference type="Proteomes" id="UP001601992"/>
    </source>
</evidence>
<proteinExistence type="predicted"/>
<dbReference type="Proteomes" id="UP001601992">
    <property type="component" value="Unassembled WGS sequence"/>
</dbReference>
<dbReference type="Pfam" id="PF24696">
    <property type="entry name" value="UGSC"/>
    <property type="match status" value="1"/>
</dbReference>
<accession>A0ABW6SFI9</accession>